<dbReference type="PANTHER" id="PTHR11069:SF23">
    <property type="entry name" value="LYSOSOMAL ACID GLUCOSYLCERAMIDASE"/>
    <property type="match status" value="1"/>
</dbReference>
<dbReference type="GO" id="GO:0016020">
    <property type="term" value="C:membrane"/>
    <property type="evidence" value="ECO:0007669"/>
    <property type="project" value="GOC"/>
</dbReference>
<evidence type="ECO:0000259" key="8">
    <source>
        <dbReference type="Pfam" id="PF17189"/>
    </source>
</evidence>
<evidence type="ECO:0000256" key="6">
    <source>
        <dbReference type="RuleBase" id="RU361188"/>
    </source>
</evidence>
<dbReference type="InterPro" id="IPR013780">
    <property type="entry name" value="Glyco_hydro_b"/>
</dbReference>
<protein>
    <recommendedName>
        <fullName evidence="3 6">Glucosylceramidase</fullName>
        <ecNumber evidence="3 6">3.2.1.45</ecNumber>
    </recommendedName>
</protein>
<evidence type="ECO:0000313" key="10">
    <source>
        <dbReference type="Proteomes" id="UP001445076"/>
    </source>
</evidence>
<feature type="domain" description="Glycosyl hydrolase family 30 beta sandwich" evidence="8">
    <location>
        <begin position="79"/>
        <end position="140"/>
    </location>
</feature>
<comment type="similarity">
    <text evidence="2 6">Belongs to the glycosyl hydrolase 30 family.</text>
</comment>
<dbReference type="Pfam" id="PF02055">
    <property type="entry name" value="Glyco_hydro_30"/>
    <property type="match status" value="1"/>
</dbReference>
<gene>
    <name evidence="9" type="ORF">OTU49_009904</name>
</gene>
<dbReference type="GO" id="GO:0006680">
    <property type="term" value="P:glucosylceramide catabolic process"/>
    <property type="evidence" value="ECO:0007669"/>
    <property type="project" value="TreeGrafter"/>
</dbReference>
<dbReference type="Gene3D" id="2.60.40.1180">
    <property type="entry name" value="Golgi alpha-mannosidase II"/>
    <property type="match status" value="1"/>
</dbReference>
<comment type="catalytic activity">
    <reaction evidence="1">
        <text>a beta-D-glucosyl-(1&lt;-&gt;1')-N-acylsphing-4-enine + H2O = an N-acylsphing-4-enine + D-glucose</text>
        <dbReference type="Rhea" id="RHEA:13269"/>
        <dbReference type="ChEBI" id="CHEBI:4167"/>
        <dbReference type="ChEBI" id="CHEBI:15377"/>
        <dbReference type="ChEBI" id="CHEBI:22801"/>
        <dbReference type="ChEBI" id="CHEBI:52639"/>
        <dbReference type="EC" id="3.2.1.45"/>
    </reaction>
    <physiologicalReaction direction="left-to-right" evidence="1">
        <dbReference type="Rhea" id="RHEA:13270"/>
    </physiologicalReaction>
</comment>
<dbReference type="InterPro" id="IPR033453">
    <property type="entry name" value="Glyco_hydro_30_TIM-barrel"/>
</dbReference>
<evidence type="ECO:0000256" key="3">
    <source>
        <dbReference type="ARBA" id="ARBA00012658"/>
    </source>
</evidence>
<keyword evidence="10" id="KW-1185">Reference proteome</keyword>
<dbReference type="InterPro" id="IPR033452">
    <property type="entry name" value="GH30_C"/>
</dbReference>
<dbReference type="AlphaFoldDB" id="A0AAW0WLG3"/>
<proteinExistence type="inferred from homology"/>
<dbReference type="Proteomes" id="UP001445076">
    <property type="component" value="Unassembled WGS sequence"/>
</dbReference>
<dbReference type="Pfam" id="PF17189">
    <property type="entry name" value="Glyco_hydro_30C"/>
    <property type="match status" value="1"/>
</dbReference>
<evidence type="ECO:0000259" key="7">
    <source>
        <dbReference type="Pfam" id="PF02055"/>
    </source>
</evidence>
<dbReference type="SUPFAM" id="SSF51445">
    <property type="entry name" value="(Trans)glycosidases"/>
    <property type="match status" value="1"/>
</dbReference>
<dbReference type="EC" id="3.2.1.45" evidence="3 6"/>
<keyword evidence="6" id="KW-0746">Sphingolipid metabolism</keyword>
<dbReference type="Gene3D" id="3.20.20.80">
    <property type="entry name" value="Glycosidases"/>
    <property type="match status" value="1"/>
</dbReference>
<keyword evidence="4" id="KW-0732">Signal</keyword>
<dbReference type="GO" id="GO:0004348">
    <property type="term" value="F:glucosylceramidase activity"/>
    <property type="evidence" value="ECO:0007669"/>
    <property type="project" value="UniProtKB-EC"/>
</dbReference>
<keyword evidence="6" id="KW-0443">Lipid metabolism</keyword>
<dbReference type="EMBL" id="JARKIK010000077">
    <property type="protein sequence ID" value="KAK8727049.1"/>
    <property type="molecule type" value="Genomic_DNA"/>
</dbReference>
<keyword evidence="5 6" id="KW-0378">Hydrolase</keyword>
<dbReference type="SUPFAM" id="SSF51011">
    <property type="entry name" value="Glycosyl hydrolase domain"/>
    <property type="match status" value="1"/>
</dbReference>
<name>A0AAW0WLG3_CHEQU</name>
<comment type="caution">
    <text evidence="9">The sequence shown here is derived from an EMBL/GenBank/DDBJ whole genome shotgun (WGS) entry which is preliminary data.</text>
</comment>
<sequence length="144" mass="16458">MALGSWERLEHYAHDIIDDMNNWVTGWVDWNLALDMEGGPNWANNFVDAVVIVNKETDEFYKNPMFYALGHFSKFVQAGAERLDVTSSDLQVIQVTAFVNPDQTFVVVLLNRSEEEVEVTVNVEERGTMFLNMPPRSLLTALFL</sequence>
<accession>A0AAW0WLG3</accession>
<evidence type="ECO:0000256" key="4">
    <source>
        <dbReference type="ARBA" id="ARBA00022729"/>
    </source>
</evidence>
<dbReference type="PANTHER" id="PTHR11069">
    <property type="entry name" value="GLUCOSYLCERAMIDASE"/>
    <property type="match status" value="1"/>
</dbReference>
<dbReference type="InterPro" id="IPR017853">
    <property type="entry name" value="GH"/>
</dbReference>
<evidence type="ECO:0000256" key="5">
    <source>
        <dbReference type="ARBA" id="ARBA00022801"/>
    </source>
</evidence>
<evidence type="ECO:0000256" key="1">
    <source>
        <dbReference type="ARBA" id="ARBA00001013"/>
    </source>
</evidence>
<keyword evidence="6" id="KW-0326">Glycosidase</keyword>
<reference evidence="9 10" key="1">
    <citation type="journal article" date="2024" name="BMC Genomics">
        <title>Genome assembly of redclaw crayfish (Cherax quadricarinatus) provides insights into its immune adaptation and hypoxia tolerance.</title>
        <authorList>
            <person name="Liu Z."/>
            <person name="Zheng J."/>
            <person name="Li H."/>
            <person name="Fang K."/>
            <person name="Wang S."/>
            <person name="He J."/>
            <person name="Zhou D."/>
            <person name="Weng S."/>
            <person name="Chi M."/>
            <person name="Gu Z."/>
            <person name="He J."/>
            <person name="Li F."/>
            <person name="Wang M."/>
        </authorList>
    </citation>
    <scope>NUCLEOTIDE SEQUENCE [LARGE SCALE GENOMIC DNA]</scope>
    <source>
        <strain evidence="9">ZL_2023a</strain>
    </source>
</reference>
<dbReference type="InterPro" id="IPR001139">
    <property type="entry name" value="Glyco_hydro_30"/>
</dbReference>
<organism evidence="9 10">
    <name type="scientific">Cherax quadricarinatus</name>
    <name type="common">Australian red claw crayfish</name>
    <dbReference type="NCBI Taxonomy" id="27406"/>
    <lineage>
        <taxon>Eukaryota</taxon>
        <taxon>Metazoa</taxon>
        <taxon>Ecdysozoa</taxon>
        <taxon>Arthropoda</taxon>
        <taxon>Crustacea</taxon>
        <taxon>Multicrustacea</taxon>
        <taxon>Malacostraca</taxon>
        <taxon>Eumalacostraca</taxon>
        <taxon>Eucarida</taxon>
        <taxon>Decapoda</taxon>
        <taxon>Pleocyemata</taxon>
        <taxon>Astacidea</taxon>
        <taxon>Parastacoidea</taxon>
        <taxon>Parastacidae</taxon>
        <taxon>Cherax</taxon>
    </lineage>
</organism>
<evidence type="ECO:0000256" key="2">
    <source>
        <dbReference type="ARBA" id="ARBA00005382"/>
    </source>
</evidence>
<feature type="domain" description="Glycosyl hydrolase family 30 TIM-barrel" evidence="7">
    <location>
        <begin position="2"/>
        <end position="76"/>
    </location>
</feature>
<evidence type="ECO:0000313" key="9">
    <source>
        <dbReference type="EMBL" id="KAK8727049.1"/>
    </source>
</evidence>